<dbReference type="GO" id="GO:0043386">
    <property type="term" value="P:mycotoxin biosynthetic process"/>
    <property type="evidence" value="ECO:0007669"/>
    <property type="project" value="InterPro"/>
</dbReference>
<accession>A0A6A6FT40</accession>
<comment type="similarity">
    <text evidence="2">Belongs to the ustYa family.</text>
</comment>
<dbReference type="EMBL" id="ML992664">
    <property type="protein sequence ID" value="KAF2216464.1"/>
    <property type="molecule type" value="Genomic_DNA"/>
</dbReference>
<protein>
    <recommendedName>
        <fullName evidence="5">Tat pathway signal sequence</fullName>
    </recommendedName>
</protein>
<dbReference type="PANTHER" id="PTHR33365:SF4">
    <property type="entry name" value="CYCLOCHLOROTINE BIOSYNTHESIS PROTEIN O"/>
    <property type="match status" value="1"/>
</dbReference>
<evidence type="ECO:0000313" key="3">
    <source>
        <dbReference type="EMBL" id="KAF2216464.1"/>
    </source>
</evidence>
<organism evidence="3 4">
    <name type="scientific">Cercospora zeae-maydis SCOH1-5</name>
    <dbReference type="NCBI Taxonomy" id="717836"/>
    <lineage>
        <taxon>Eukaryota</taxon>
        <taxon>Fungi</taxon>
        <taxon>Dikarya</taxon>
        <taxon>Ascomycota</taxon>
        <taxon>Pezizomycotina</taxon>
        <taxon>Dothideomycetes</taxon>
        <taxon>Dothideomycetidae</taxon>
        <taxon>Mycosphaerellales</taxon>
        <taxon>Mycosphaerellaceae</taxon>
        <taxon>Cercospora</taxon>
    </lineage>
</organism>
<dbReference type="AlphaFoldDB" id="A0A6A6FT40"/>
<sequence length="181" mass="21247">DLFDWHVRQFNSGFGEDRTIWQERPNESTDQAWADLYRNVGITTVDKSTSRKLPDTTLEFPGLEDRFVVGIAMFHQLHCLDMVRRAMYPETRMEDMMEHVEHCLDQLRQVVMCNGDLSTVSWEWDAKNDIPLSKFATTRVCRDFDAIHRWASQTSLTEARFNQLLREHGHNTLGERKRGSN</sequence>
<dbReference type="Pfam" id="PF11807">
    <property type="entry name" value="UstYa"/>
    <property type="match status" value="1"/>
</dbReference>
<evidence type="ECO:0000256" key="2">
    <source>
        <dbReference type="ARBA" id="ARBA00035112"/>
    </source>
</evidence>
<evidence type="ECO:0000313" key="4">
    <source>
        <dbReference type="Proteomes" id="UP000799539"/>
    </source>
</evidence>
<comment type="pathway">
    <text evidence="1">Mycotoxin biosynthesis.</text>
</comment>
<dbReference type="InterPro" id="IPR021765">
    <property type="entry name" value="UstYa-like"/>
</dbReference>
<feature type="non-terminal residue" evidence="3">
    <location>
        <position position="1"/>
    </location>
</feature>
<keyword evidence="4" id="KW-1185">Reference proteome</keyword>
<dbReference type="Proteomes" id="UP000799539">
    <property type="component" value="Unassembled WGS sequence"/>
</dbReference>
<proteinExistence type="inferred from homology"/>
<evidence type="ECO:0000256" key="1">
    <source>
        <dbReference type="ARBA" id="ARBA00004685"/>
    </source>
</evidence>
<name>A0A6A6FT40_9PEZI</name>
<dbReference type="OrthoDB" id="3637778at2759"/>
<gene>
    <name evidence="3" type="ORF">CERZMDRAFT_33868</name>
</gene>
<reference evidence="3" key="1">
    <citation type="journal article" date="2020" name="Stud. Mycol.">
        <title>101 Dothideomycetes genomes: a test case for predicting lifestyles and emergence of pathogens.</title>
        <authorList>
            <person name="Haridas S."/>
            <person name="Albert R."/>
            <person name="Binder M."/>
            <person name="Bloem J."/>
            <person name="Labutti K."/>
            <person name="Salamov A."/>
            <person name="Andreopoulos B."/>
            <person name="Baker S."/>
            <person name="Barry K."/>
            <person name="Bills G."/>
            <person name="Bluhm B."/>
            <person name="Cannon C."/>
            <person name="Castanera R."/>
            <person name="Culley D."/>
            <person name="Daum C."/>
            <person name="Ezra D."/>
            <person name="Gonzalez J."/>
            <person name="Henrissat B."/>
            <person name="Kuo A."/>
            <person name="Liang C."/>
            <person name="Lipzen A."/>
            <person name="Lutzoni F."/>
            <person name="Magnuson J."/>
            <person name="Mondo S."/>
            <person name="Nolan M."/>
            <person name="Ohm R."/>
            <person name="Pangilinan J."/>
            <person name="Park H.-J."/>
            <person name="Ramirez L."/>
            <person name="Alfaro M."/>
            <person name="Sun H."/>
            <person name="Tritt A."/>
            <person name="Yoshinaga Y."/>
            <person name="Zwiers L.-H."/>
            <person name="Turgeon B."/>
            <person name="Goodwin S."/>
            <person name="Spatafora J."/>
            <person name="Crous P."/>
            <person name="Grigoriev I."/>
        </authorList>
    </citation>
    <scope>NUCLEOTIDE SEQUENCE</scope>
    <source>
        <strain evidence="3">SCOH1-5</strain>
    </source>
</reference>
<dbReference type="PANTHER" id="PTHR33365">
    <property type="entry name" value="YALI0B05434P"/>
    <property type="match status" value="1"/>
</dbReference>
<evidence type="ECO:0008006" key="5">
    <source>
        <dbReference type="Google" id="ProtNLM"/>
    </source>
</evidence>